<dbReference type="Pfam" id="PF19036">
    <property type="entry name" value="Fuz_longin_1"/>
    <property type="match status" value="1"/>
</dbReference>
<feature type="domain" description="FUZ/MON1/HPS1 third Longin" evidence="7">
    <location>
        <begin position="297"/>
        <end position="413"/>
    </location>
</feature>
<feature type="domain" description="FUZ/MON1/HPS1 first Longin" evidence="5">
    <location>
        <begin position="4"/>
        <end position="141"/>
    </location>
</feature>
<protein>
    <submittedName>
        <fullName evidence="8">Blast:Protein fuzzy homolog</fullName>
    </submittedName>
</protein>
<dbReference type="GO" id="GO:0005856">
    <property type="term" value="C:cytoskeleton"/>
    <property type="evidence" value="ECO:0007669"/>
    <property type="project" value="UniProtKB-SubCell"/>
</dbReference>
<dbReference type="AlphaFoldDB" id="A0A3B0KKC4"/>
<dbReference type="OrthoDB" id="74835at2759"/>
<dbReference type="GO" id="GO:1905515">
    <property type="term" value="P:non-motile cilium assembly"/>
    <property type="evidence" value="ECO:0007669"/>
    <property type="project" value="TreeGrafter"/>
</dbReference>
<dbReference type="InterPro" id="IPR043970">
    <property type="entry name" value="FUZ/MON1/HPS1_longin_3"/>
</dbReference>
<comment type="similarity">
    <text evidence="2">Belongs to the fuzzy family.</text>
</comment>
<dbReference type="PANTHER" id="PTHR13559">
    <property type="entry name" value="INTRACELLULAR TRAFFIC PROTEIN-RELATED"/>
    <property type="match status" value="1"/>
</dbReference>
<gene>
    <name evidence="8" type="ORF">DGUA_6G004881</name>
</gene>
<reference evidence="9" key="1">
    <citation type="submission" date="2018-01" db="EMBL/GenBank/DDBJ databases">
        <authorList>
            <person name="Alioto T."/>
            <person name="Alioto T."/>
        </authorList>
    </citation>
    <scope>NUCLEOTIDE SEQUENCE [LARGE SCALE GENOMIC DNA]</scope>
</reference>
<evidence type="ECO:0000256" key="4">
    <source>
        <dbReference type="ARBA" id="ARBA00023212"/>
    </source>
</evidence>
<name>A0A3B0KKC4_DROGU</name>
<keyword evidence="4" id="KW-0206">Cytoskeleton</keyword>
<dbReference type="InterPro" id="IPR043971">
    <property type="entry name" value="FUZ/MON1/HPS1_longin_2"/>
</dbReference>
<proteinExistence type="inferred from homology"/>
<feature type="domain" description="FUZ/MON1/HPS1 second Longin" evidence="6">
    <location>
        <begin position="177"/>
        <end position="266"/>
    </location>
</feature>
<evidence type="ECO:0000259" key="6">
    <source>
        <dbReference type="Pfam" id="PF19037"/>
    </source>
</evidence>
<evidence type="ECO:0000256" key="1">
    <source>
        <dbReference type="ARBA" id="ARBA00004245"/>
    </source>
</evidence>
<dbReference type="InterPro" id="IPR026069">
    <property type="entry name" value="Fuzzy"/>
</dbReference>
<evidence type="ECO:0000259" key="7">
    <source>
        <dbReference type="Pfam" id="PF19038"/>
    </source>
</evidence>
<keyword evidence="9" id="KW-1185">Reference proteome</keyword>
<dbReference type="Pfam" id="PF19037">
    <property type="entry name" value="Fuz_longin_2"/>
    <property type="match status" value="1"/>
</dbReference>
<evidence type="ECO:0000313" key="8">
    <source>
        <dbReference type="EMBL" id="SPP86236.1"/>
    </source>
</evidence>
<evidence type="ECO:0000259" key="5">
    <source>
        <dbReference type="Pfam" id="PF19036"/>
    </source>
</evidence>
<organism evidence="8 9">
    <name type="scientific">Drosophila guanche</name>
    <name type="common">Fruit fly</name>
    <dbReference type="NCBI Taxonomy" id="7266"/>
    <lineage>
        <taxon>Eukaryota</taxon>
        <taxon>Metazoa</taxon>
        <taxon>Ecdysozoa</taxon>
        <taxon>Arthropoda</taxon>
        <taxon>Hexapoda</taxon>
        <taxon>Insecta</taxon>
        <taxon>Pterygota</taxon>
        <taxon>Neoptera</taxon>
        <taxon>Endopterygota</taxon>
        <taxon>Diptera</taxon>
        <taxon>Brachycera</taxon>
        <taxon>Muscomorpha</taxon>
        <taxon>Ephydroidea</taxon>
        <taxon>Drosophilidae</taxon>
        <taxon>Drosophila</taxon>
        <taxon>Sophophora</taxon>
    </lineage>
</organism>
<dbReference type="Pfam" id="PF19038">
    <property type="entry name" value="Fuz_longin_3"/>
    <property type="match status" value="1"/>
</dbReference>
<accession>A0A3B0KKC4</accession>
<comment type="subcellular location">
    <subcellularLocation>
        <location evidence="1">Cytoplasm</location>
        <location evidence="1">Cytoskeleton</location>
    </subcellularLocation>
</comment>
<evidence type="ECO:0000256" key="2">
    <source>
        <dbReference type="ARBA" id="ARBA00008550"/>
    </source>
</evidence>
<dbReference type="InterPro" id="IPR043972">
    <property type="entry name" value="FUZ/MON1/HPS1_longin_1"/>
</dbReference>
<sequence>MSIYLLCLTTNGGLPVFTRKKGECDNLPFSTVASLNGFHMFFKSLGIQLEATSTSKQPLQGQGSVPADPEEWTYIWRDRNAVTLIVCSNGVGSEQLLQSLADLVFGAIAMFITRASEMAHATLLERLKKDAKKYVPIVDAILEASCAGTLLLGYTDCVLASENSQLLQCLNEFSGHCGSLFCCLVVGHRIAVATEGWWDLDTIDRELLLFLLNSSSSLQHDVPVYLPVKSPNIAYRFVSIPVSPNSALCVLCGAENASFRELHMHAMNALRNEATVLAAAERCVPRSLPEHLDIDGNVLAIILINRQSRKSLFTRNLHQSGSAKRIIVGDLQRLDMLKKFFDQTMETIQQFEAKSSSNKTVLMDQYSCSDYHKCYAYADEQSNVICLLFVAAVPTHAMRFLAQRVHASILHEKSVCW</sequence>
<dbReference type="PANTHER" id="PTHR13559:SF1">
    <property type="entry name" value="PROTEIN FUZZY HOMOLOG"/>
    <property type="match status" value="1"/>
</dbReference>
<dbReference type="GO" id="GO:0016192">
    <property type="term" value="P:vesicle-mediated transport"/>
    <property type="evidence" value="ECO:0007669"/>
    <property type="project" value="InterPro"/>
</dbReference>
<dbReference type="OMA" id="LDQYSCS"/>
<evidence type="ECO:0000256" key="3">
    <source>
        <dbReference type="ARBA" id="ARBA00022490"/>
    </source>
</evidence>
<dbReference type="Proteomes" id="UP000268350">
    <property type="component" value="Unassembled WGS sequence"/>
</dbReference>
<keyword evidence="3" id="KW-0963">Cytoplasm</keyword>
<evidence type="ECO:0000313" key="9">
    <source>
        <dbReference type="Proteomes" id="UP000268350"/>
    </source>
</evidence>
<dbReference type="EMBL" id="OUUW01000010">
    <property type="protein sequence ID" value="SPP86236.1"/>
    <property type="molecule type" value="Genomic_DNA"/>
</dbReference>